<keyword evidence="4" id="KW-1185">Reference proteome</keyword>
<dbReference type="EMBL" id="FOHK01000008">
    <property type="protein sequence ID" value="SET47173.1"/>
    <property type="molecule type" value="Genomic_DNA"/>
</dbReference>
<dbReference type="Pfam" id="PF11557">
    <property type="entry name" value="Omp_AT"/>
    <property type="match status" value="1"/>
</dbReference>
<dbReference type="STRING" id="349064.SAMN05660429_01880"/>
<reference evidence="3 4" key="1">
    <citation type="submission" date="2016-10" db="EMBL/GenBank/DDBJ databases">
        <authorList>
            <person name="de Groot N.N."/>
        </authorList>
    </citation>
    <scope>NUCLEOTIDE SEQUENCE [LARGE SCALE GENOMIC DNA]</scope>
    <source>
        <strain evidence="3 4">DSM 19706</strain>
    </source>
</reference>
<evidence type="ECO:0000313" key="4">
    <source>
        <dbReference type="Proteomes" id="UP000199308"/>
    </source>
</evidence>
<proteinExistence type="predicted"/>
<sequence>MKLKQWQQKARLTTYFLCSTVCLPSVASTIAQKQFEEVFATAVVISNSETITLGFANFDPDEFIPELDTGTTPDSLSVRNNLSVFSIPYTVELPNINDDWQSYLSLSASYVKDKGQQITFTEQQNPDSFTDKIGSIYVGYGAKTPITEQWTLTLRLGGYLMHHHNEYDYQDPVSISQRSSLDDVYFNTSANAFVIEPNVKMSYLEETRWGHWQYDADLYVFYGKTFAGDDATQGASPSGLRLNNRLTSHISLHDGKFDAESLYLKFQRVDVQGDMESSLKTNHFYEVGFGFLFDTTRYTSWVDNIGIGINIHKGSVLSGGSVVLYINE</sequence>
<dbReference type="OrthoDB" id="6080400at2"/>
<accession>A0A1I0ERI4</accession>
<evidence type="ECO:0000256" key="1">
    <source>
        <dbReference type="SAM" id="SignalP"/>
    </source>
</evidence>
<organism evidence="3 4">
    <name type="scientific">Thalassotalea agarivorans</name>
    <name type="common">Thalassomonas agarivorans</name>
    <dbReference type="NCBI Taxonomy" id="349064"/>
    <lineage>
        <taxon>Bacteria</taxon>
        <taxon>Pseudomonadati</taxon>
        <taxon>Pseudomonadota</taxon>
        <taxon>Gammaproteobacteria</taxon>
        <taxon>Alteromonadales</taxon>
        <taxon>Colwelliaceae</taxon>
        <taxon>Thalassotalea</taxon>
    </lineage>
</organism>
<dbReference type="AlphaFoldDB" id="A0A1I0ERI4"/>
<evidence type="ECO:0000313" key="3">
    <source>
        <dbReference type="EMBL" id="SET47173.1"/>
    </source>
</evidence>
<dbReference type="RefSeq" id="WP_093329549.1">
    <property type="nucleotide sequence ID" value="NZ_AP027363.1"/>
</dbReference>
<feature type="chain" id="PRO_5011514693" evidence="1">
    <location>
        <begin position="28"/>
        <end position="328"/>
    </location>
</feature>
<keyword evidence="1" id="KW-0732">Signal</keyword>
<protein>
    <submittedName>
        <fullName evidence="3">Solitary outer membrane autotransporter beta-barrel domain-containing protein</fullName>
    </submittedName>
</protein>
<feature type="domain" description="Solitary outer membrane autotransporter-like beta-barrel" evidence="2">
    <location>
        <begin position="12"/>
        <end position="328"/>
    </location>
</feature>
<evidence type="ECO:0000259" key="2">
    <source>
        <dbReference type="Pfam" id="PF11557"/>
    </source>
</evidence>
<dbReference type="InterPro" id="IPR021621">
    <property type="entry name" value="Omp_AT"/>
</dbReference>
<feature type="signal peptide" evidence="1">
    <location>
        <begin position="1"/>
        <end position="27"/>
    </location>
</feature>
<name>A0A1I0ERI4_THASX</name>
<gene>
    <name evidence="3" type="ORF">SAMN05660429_01880</name>
</gene>
<dbReference type="Proteomes" id="UP000199308">
    <property type="component" value="Unassembled WGS sequence"/>
</dbReference>